<proteinExistence type="predicted"/>
<dbReference type="EMBL" id="JARAYU010000018">
    <property type="protein sequence ID" value="MDX3705317.1"/>
    <property type="molecule type" value="Genomic_DNA"/>
</dbReference>
<keyword evidence="2" id="KW-1185">Reference proteome</keyword>
<name>A0ABU4NT99_9ACTN</name>
<reference evidence="1 2" key="1">
    <citation type="journal article" date="2023" name="Microb. Genom.">
        <title>Mesoterricola silvestris gen. nov., sp. nov., Mesoterricola sediminis sp. nov., Geothrix oryzae sp. nov., Geothrix edaphica sp. nov., Geothrix rubra sp. nov., and Geothrix limicola sp. nov., six novel members of Acidobacteriota isolated from soils.</title>
        <authorList>
            <person name="Weisberg A.J."/>
            <person name="Pearce E."/>
            <person name="Kramer C.G."/>
            <person name="Chang J.H."/>
            <person name="Clarke C.R."/>
        </authorList>
    </citation>
    <scope>NUCLEOTIDE SEQUENCE [LARGE SCALE GENOMIC DNA]</scope>
    <source>
        <strain evidence="1 2">ID09-01A</strain>
    </source>
</reference>
<accession>A0ABU4NT99</accession>
<evidence type="ECO:0000313" key="1">
    <source>
        <dbReference type="EMBL" id="MDX3705317.1"/>
    </source>
</evidence>
<gene>
    <name evidence="1" type="ORF">PV662_37350</name>
</gene>
<comment type="caution">
    <text evidence="1">The sequence shown here is derived from an EMBL/GenBank/DDBJ whole genome shotgun (WGS) entry which is preliminary data.</text>
</comment>
<dbReference type="RefSeq" id="WP_319054498.1">
    <property type="nucleotide sequence ID" value="NZ_JARAUR010000148.1"/>
</dbReference>
<dbReference type="InterPro" id="IPR054202">
    <property type="entry name" value="DUF6907"/>
</dbReference>
<dbReference type="Pfam" id="PF21848">
    <property type="entry name" value="DUF6907"/>
    <property type="match status" value="1"/>
</dbReference>
<dbReference type="Proteomes" id="UP001271274">
    <property type="component" value="Unassembled WGS sequence"/>
</dbReference>
<organism evidence="1 2">
    <name type="scientific">Streptomyces europaeiscabiei</name>
    <dbReference type="NCBI Taxonomy" id="146819"/>
    <lineage>
        <taxon>Bacteria</taxon>
        <taxon>Bacillati</taxon>
        <taxon>Actinomycetota</taxon>
        <taxon>Actinomycetes</taxon>
        <taxon>Kitasatosporales</taxon>
        <taxon>Streptomycetaceae</taxon>
        <taxon>Streptomyces</taxon>
    </lineage>
</organism>
<evidence type="ECO:0000313" key="2">
    <source>
        <dbReference type="Proteomes" id="UP001271274"/>
    </source>
</evidence>
<protein>
    <submittedName>
        <fullName evidence="1">Uncharacterized protein</fullName>
    </submittedName>
</protein>
<sequence>MTSHLPVFGPTEVQNANDDTGPAVAVVRVDFQMSREELATAFAYGYAETNQDRPVEDMSVEDVRADVEGYLASTGYLQFSQHVEDMRAGTPASPAVQAAFEAALERAYPTTTPAPAAVQAPVYGDGTVTLQTLDRGEVVVDEPAWCTGHHGEPVGHLADITHNGRHVTASAETEHGTVDILDAHLSHAPYGQLQPEPHPVVAVSVGIEDSFTVEDGRQVAHGLHVAGLRLARLVADAGRLQRGEGQ</sequence>